<proteinExistence type="predicted"/>
<keyword evidence="2" id="KW-1185">Reference proteome</keyword>
<dbReference type="EMBL" id="AAGW02044396">
    <property type="status" value="NOT_ANNOTATED_CDS"/>
    <property type="molecule type" value="Genomic_DNA"/>
</dbReference>
<dbReference type="EMBL" id="AAGW02044395">
    <property type="status" value="NOT_ANNOTATED_CDS"/>
    <property type="molecule type" value="Genomic_DNA"/>
</dbReference>
<dbReference type="EMBL" id="AAGW02044398">
    <property type="status" value="NOT_ANNOTATED_CDS"/>
    <property type="molecule type" value="Genomic_DNA"/>
</dbReference>
<dbReference type="Proteomes" id="UP000001811">
    <property type="component" value="Chromosome 9"/>
</dbReference>
<dbReference type="EMBL" id="AAGW02044391">
    <property type="status" value="NOT_ANNOTATED_CDS"/>
    <property type="molecule type" value="Genomic_DNA"/>
</dbReference>
<sequence length="49" mass="5941">MCMVIFAPRMLLFFLGSFQKAFCNLCICNMWWLLWRPAAERGLRQQDRK</sequence>
<dbReference type="Bgee" id="ENSOCUG00000012918">
    <property type="expression patterns" value="Expressed in prefrontal cortex and 2 other cell types or tissues"/>
</dbReference>
<dbReference type="EMBL" id="AAGW02044397">
    <property type="status" value="NOT_ANNOTATED_CDS"/>
    <property type="molecule type" value="Genomic_DNA"/>
</dbReference>
<dbReference type="EMBL" id="AAGW02044392">
    <property type="status" value="NOT_ANNOTATED_CDS"/>
    <property type="molecule type" value="Genomic_DNA"/>
</dbReference>
<dbReference type="GeneTree" id="ENSGT01030000234637"/>
<name>A0A5F9CR97_RABIT</name>
<reference evidence="1 2" key="1">
    <citation type="journal article" date="2011" name="Nature">
        <title>A high-resolution map of human evolutionary constraint using 29 mammals.</title>
        <authorList>
            <person name="Lindblad-Toh K."/>
            <person name="Garber M."/>
            <person name="Zuk O."/>
            <person name="Lin M.F."/>
            <person name="Parker B.J."/>
            <person name="Washietl S."/>
            <person name="Kheradpour P."/>
            <person name="Ernst J."/>
            <person name="Jordan G."/>
            <person name="Mauceli E."/>
            <person name="Ward L.D."/>
            <person name="Lowe C.B."/>
            <person name="Holloway A.K."/>
            <person name="Clamp M."/>
            <person name="Gnerre S."/>
            <person name="Alfoldi J."/>
            <person name="Beal K."/>
            <person name="Chang J."/>
            <person name="Clawson H."/>
            <person name="Cuff J."/>
            <person name="Di Palma F."/>
            <person name="Fitzgerald S."/>
            <person name="Flicek P."/>
            <person name="Guttman M."/>
            <person name="Hubisz M.J."/>
            <person name="Jaffe D.B."/>
            <person name="Jungreis I."/>
            <person name="Kent W.J."/>
            <person name="Kostka D."/>
            <person name="Lara M."/>
            <person name="Martins A.L."/>
            <person name="Massingham T."/>
            <person name="Moltke I."/>
            <person name="Raney B.J."/>
            <person name="Rasmussen M.D."/>
            <person name="Robinson J."/>
            <person name="Stark A."/>
            <person name="Vilella A.J."/>
            <person name="Wen J."/>
            <person name="Xie X."/>
            <person name="Zody M.C."/>
            <person name="Baldwin J."/>
            <person name="Bloom T."/>
            <person name="Chin C.W."/>
            <person name="Heiman D."/>
            <person name="Nicol R."/>
            <person name="Nusbaum C."/>
            <person name="Young S."/>
            <person name="Wilkinson J."/>
            <person name="Worley K.C."/>
            <person name="Kovar C.L."/>
            <person name="Muzny D.M."/>
            <person name="Gibbs R.A."/>
            <person name="Cree A."/>
            <person name="Dihn H.H."/>
            <person name="Fowler G."/>
            <person name="Jhangiani S."/>
            <person name="Joshi V."/>
            <person name="Lee S."/>
            <person name="Lewis L.R."/>
            <person name="Nazareth L.V."/>
            <person name="Okwuonu G."/>
            <person name="Santibanez J."/>
            <person name="Warren W.C."/>
            <person name="Mardis E.R."/>
            <person name="Weinstock G.M."/>
            <person name="Wilson R.K."/>
            <person name="Delehaunty K."/>
            <person name="Dooling D."/>
            <person name="Fronik C."/>
            <person name="Fulton L."/>
            <person name="Fulton B."/>
            <person name="Graves T."/>
            <person name="Minx P."/>
            <person name="Sodergren E."/>
            <person name="Birney E."/>
            <person name="Margulies E.H."/>
            <person name="Herrero J."/>
            <person name="Green E.D."/>
            <person name="Haussler D."/>
            <person name="Siepel A."/>
            <person name="Goldman N."/>
            <person name="Pollard K.S."/>
            <person name="Pedersen J.S."/>
            <person name="Lander E.S."/>
            <person name="Kellis M."/>
        </authorList>
    </citation>
    <scope>NUCLEOTIDE SEQUENCE [LARGE SCALE GENOMIC DNA]</scope>
    <source>
        <strain evidence="1 2">Thorbecke inbred</strain>
    </source>
</reference>
<protein>
    <submittedName>
        <fullName evidence="1">Synaptoporin</fullName>
    </submittedName>
</protein>
<accession>A0A5F9CR97</accession>
<gene>
    <name evidence="1" type="primary">SYNPR</name>
</gene>
<dbReference type="EMBL" id="AAGW02044399">
    <property type="status" value="NOT_ANNOTATED_CDS"/>
    <property type="molecule type" value="Genomic_DNA"/>
</dbReference>
<organism evidence="1 2">
    <name type="scientific">Oryctolagus cuniculus</name>
    <name type="common">Rabbit</name>
    <dbReference type="NCBI Taxonomy" id="9986"/>
    <lineage>
        <taxon>Eukaryota</taxon>
        <taxon>Metazoa</taxon>
        <taxon>Chordata</taxon>
        <taxon>Craniata</taxon>
        <taxon>Vertebrata</taxon>
        <taxon>Euteleostomi</taxon>
        <taxon>Mammalia</taxon>
        <taxon>Eutheria</taxon>
        <taxon>Euarchontoglires</taxon>
        <taxon>Glires</taxon>
        <taxon>Lagomorpha</taxon>
        <taxon>Leporidae</taxon>
        <taxon>Oryctolagus</taxon>
    </lineage>
</organism>
<reference evidence="1" key="2">
    <citation type="submission" date="2025-08" db="UniProtKB">
        <authorList>
            <consortium name="Ensembl"/>
        </authorList>
    </citation>
    <scope>IDENTIFICATION</scope>
    <source>
        <strain evidence="1">Thorbecke</strain>
    </source>
</reference>
<evidence type="ECO:0000313" key="1">
    <source>
        <dbReference type="Ensembl" id="ENSOCUP00000036218.1"/>
    </source>
</evidence>
<reference evidence="1" key="3">
    <citation type="submission" date="2025-09" db="UniProtKB">
        <authorList>
            <consortium name="Ensembl"/>
        </authorList>
    </citation>
    <scope>IDENTIFICATION</scope>
    <source>
        <strain evidence="1">Thorbecke</strain>
    </source>
</reference>
<dbReference type="AlphaFoldDB" id="A0A5F9CR97"/>
<dbReference type="EMBL" id="AAGW02044394">
    <property type="status" value="NOT_ANNOTATED_CDS"/>
    <property type="molecule type" value="Genomic_DNA"/>
</dbReference>
<dbReference type="EMBL" id="AAGW02044393">
    <property type="status" value="NOT_ANNOTATED_CDS"/>
    <property type="molecule type" value="Genomic_DNA"/>
</dbReference>
<dbReference type="EMBL" id="AAGW02044390">
    <property type="status" value="NOT_ANNOTATED_CDS"/>
    <property type="molecule type" value="Genomic_DNA"/>
</dbReference>
<dbReference type="Ensembl" id="ENSOCUT00000050791.1">
    <property type="protein sequence ID" value="ENSOCUP00000036218.1"/>
    <property type="gene ID" value="ENSOCUG00000012918.4"/>
</dbReference>
<evidence type="ECO:0000313" key="2">
    <source>
        <dbReference type="Proteomes" id="UP000001811"/>
    </source>
</evidence>